<evidence type="ECO:0000256" key="2">
    <source>
        <dbReference type="ARBA" id="ARBA00022448"/>
    </source>
</evidence>
<protein>
    <submittedName>
        <fullName evidence="16">Menaquinol-cytochrome c reductase cytochrome b subunit</fullName>
    </submittedName>
</protein>
<evidence type="ECO:0000313" key="16">
    <source>
        <dbReference type="EMBL" id="QDU75489.1"/>
    </source>
</evidence>
<dbReference type="SUPFAM" id="SSF81342">
    <property type="entry name" value="Transmembrane di-heme cytochromes"/>
    <property type="match status" value="1"/>
</dbReference>
<feature type="domain" description="Cytochrome b/b6 C-terminal region profile" evidence="14">
    <location>
        <begin position="232"/>
        <end position="364"/>
    </location>
</feature>
<keyword evidence="8 10" id="KW-0408">Iron</keyword>
<feature type="region of interest" description="Disordered" evidence="11">
    <location>
        <begin position="460"/>
        <end position="481"/>
    </location>
</feature>
<dbReference type="AlphaFoldDB" id="A0A518C8D6"/>
<evidence type="ECO:0000256" key="4">
    <source>
        <dbReference type="ARBA" id="ARBA00022692"/>
    </source>
</evidence>
<evidence type="ECO:0000313" key="17">
    <source>
        <dbReference type="Proteomes" id="UP000318626"/>
    </source>
</evidence>
<name>A0A518C8D6_9BACT</name>
<keyword evidence="7 12" id="KW-1133">Transmembrane helix</keyword>
<keyword evidence="5 10" id="KW-0479">Metal-binding</keyword>
<evidence type="ECO:0000256" key="5">
    <source>
        <dbReference type="ARBA" id="ARBA00022723"/>
    </source>
</evidence>
<evidence type="ECO:0000256" key="10">
    <source>
        <dbReference type="PROSITE-ProRule" id="PRU00433"/>
    </source>
</evidence>
<proteinExistence type="predicted"/>
<feature type="transmembrane region" description="Helical" evidence="12">
    <location>
        <begin position="251"/>
        <end position="269"/>
    </location>
</feature>
<feature type="transmembrane region" description="Helical" evidence="12">
    <location>
        <begin position="119"/>
        <end position="139"/>
    </location>
</feature>
<evidence type="ECO:0000256" key="9">
    <source>
        <dbReference type="ARBA" id="ARBA00023136"/>
    </source>
</evidence>
<sequence length="481" mass="53316">MLGKIWNWIDDRSGFSDVVMPMLEHVVPRDARWWYVFGSATLCAFIIQVLTGVALAMVYVPGGDAAYESLVYITNDATLGYLVRGMHYYGATAMVMLAVIHMTQVFLHASYKYPREMNWMSGVVLLFVVLGMAFTGQLLRWDANGVWSVMVAAEMAARVPFVGGYISQFLMGGETVGGSTLSRFFAIHVFILPGLIFAGVGLHLWLILRHGISEMPKADQPVDPETYKEQYEGRLEKTGVPFWPIAAWRDVVFSTIMVAVILGCAIFVGPPSLGPAPNPANIHANPMPDWYFWWYFAVLSMLPPELETYVILGMPILGAIGLFIVPMLSNRGHRAPSKRPWAVATVIVGATAFVVLTIYGYRKPWSPDFDVKPLPPEVVRSDDPNIQHGAVLLRDKGCLYCHNVDGFGGYRGPELSVIGDRLDRGELVIRINNGGYNMPSFASSLTAEELSQMVDFLLTRTDHPSAETEEKSSDEPPRGQQ</sequence>
<dbReference type="SUPFAM" id="SSF81648">
    <property type="entry name" value="a domain/subunit of cytochrome bc1 complex (Ubiquinol-cytochrome c reductase)"/>
    <property type="match status" value="1"/>
</dbReference>
<dbReference type="InterPro" id="IPR005797">
    <property type="entry name" value="Cyt_b/b6_N"/>
</dbReference>
<dbReference type="GO" id="GO:0020037">
    <property type="term" value="F:heme binding"/>
    <property type="evidence" value="ECO:0007669"/>
    <property type="project" value="InterPro"/>
</dbReference>
<dbReference type="GO" id="GO:0016491">
    <property type="term" value="F:oxidoreductase activity"/>
    <property type="evidence" value="ECO:0007669"/>
    <property type="project" value="InterPro"/>
</dbReference>
<keyword evidence="4 12" id="KW-0812">Transmembrane</keyword>
<keyword evidence="2" id="KW-0813">Transport</keyword>
<evidence type="ECO:0000256" key="7">
    <source>
        <dbReference type="ARBA" id="ARBA00022989"/>
    </source>
</evidence>
<feature type="domain" description="Cytochrome c" evidence="15">
    <location>
        <begin position="384"/>
        <end position="461"/>
    </location>
</feature>
<dbReference type="PANTHER" id="PTHR19271:SF16">
    <property type="entry name" value="CYTOCHROME B"/>
    <property type="match status" value="1"/>
</dbReference>
<dbReference type="SUPFAM" id="SSF46626">
    <property type="entry name" value="Cytochrome c"/>
    <property type="match status" value="1"/>
</dbReference>
<feature type="domain" description="Cytochrome b/b6 N-terminal region profile" evidence="13">
    <location>
        <begin position="5"/>
        <end position="216"/>
    </location>
</feature>
<feature type="transmembrane region" description="Helical" evidence="12">
    <location>
        <begin position="309"/>
        <end position="329"/>
    </location>
</feature>
<dbReference type="InterPro" id="IPR036150">
    <property type="entry name" value="Cyt_b/b6_C_sf"/>
</dbReference>
<dbReference type="KEGG" id="bvo:Pan97_25220"/>
<dbReference type="GO" id="GO:0022904">
    <property type="term" value="P:respiratory electron transport chain"/>
    <property type="evidence" value="ECO:0007669"/>
    <property type="project" value="InterPro"/>
</dbReference>
<comment type="subcellular location">
    <subcellularLocation>
        <location evidence="1">Membrane</location>
        <topology evidence="1">Multi-pass membrane protein</topology>
    </subcellularLocation>
</comment>
<keyword evidence="3 10" id="KW-0349">Heme</keyword>
<evidence type="ECO:0000259" key="14">
    <source>
        <dbReference type="PROSITE" id="PS51003"/>
    </source>
</evidence>
<evidence type="ECO:0000256" key="11">
    <source>
        <dbReference type="SAM" id="MobiDB-lite"/>
    </source>
</evidence>
<dbReference type="Pfam" id="PF00033">
    <property type="entry name" value="Cytochrome_B"/>
    <property type="match status" value="1"/>
</dbReference>
<dbReference type="PROSITE" id="PS51002">
    <property type="entry name" value="CYTB_NTER"/>
    <property type="match status" value="1"/>
</dbReference>
<evidence type="ECO:0000256" key="8">
    <source>
        <dbReference type="ARBA" id="ARBA00023004"/>
    </source>
</evidence>
<feature type="transmembrane region" description="Helical" evidence="12">
    <location>
        <begin position="341"/>
        <end position="361"/>
    </location>
</feature>
<keyword evidence="17" id="KW-1185">Reference proteome</keyword>
<dbReference type="PANTHER" id="PTHR19271">
    <property type="entry name" value="CYTOCHROME B"/>
    <property type="match status" value="1"/>
</dbReference>
<evidence type="ECO:0000259" key="13">
    <source>
        <dbReference type="PROSITE" id="PS51002"/>
    </source>
</evidence>
<dbReference type="GO" id="GO:0009055">
    <property type="term" value="F:electron transfer activity"/>
    <property type="evidence" value="ECO:0007669"/>
    <property type="project" value="InterPro"/>
</dbReference>
<keyword evidence="6" id="KW-0249">Electron transport</keyword>
<dbReference type="InterPro" id="IPR036909">
    <property type="entry name" value="Cyt_c-like_dom_sf"/>
</dbReference>
<reference evidence="17" key="1">
    <citation type="submission" date="2019-02" db="EMBL/GenBank/DDBJ databases">
        <title>Deep-cultivation of Planctomycetes and their phenomic and genomic characterization uncovers novel biology.</title>
        <authorList>
            <person name="Wiegand S."/>
            <person name="Jogler M."/>
            <person name="Boedeker C."/>
            <person name="Pinto D."/>
            <person name="Vollmers J."/>
            <person name="Rivas-Marin E."/>
            <person name="Kohn T."/>
            <person name="Peeters S.H."/>
            <person name="Heuer A."/>
            <person name="Rast P."/>
            <person name="Oberbeckmann S."/>
            <person name="Bunk B."/>
            <person name="Jeske O."/>
            <person name="Meyerdierks A."/>
            <person name="Storesund J.E."/>
            <person name="Kallscheuer N."/>
            <person name="Luecker S."/>
            <person name="Lage O.M."/>
            <person name="Pohl T."/>
            <person name="Merkel B.J."/>
            <person name="Hornburger P."/>
            <person name="Mueller R.-W."/>
            <person name="Bruemmer F."/>
            <person name="Labrenz M."/>
            <person name="Spormann A.M."/>
            <person name="Op den Camp H."/>
            <person name="Overmann J."/>
            <person name="Amann R."/>
            <person name="Jetten M.S.M."/>
            <person name="Mascher T."/>
            <person name="Medema M.H."/>
            <person name="Devos D.P."/>
            <person name="Kaster A.-K."/>
            <person name="Ovreas L."/>
            <person name="Rohde M."/>
            <person name="Galperin M.Y."/>
            <person name="Jogler C."/>
        </authorList>
    </citation>
    <scope>NUCLEOTIDE SEQUENCE [LARGE SCALE GENOMIC DNA]</scope>
    <source>
        <strain evidence="17">Pan97</strain>
    </source>
</reference>
<gene>
    <name evidence="16" type="primary">qcrB</name>
    <name evidence="16" type="ORF">Pan97_25220</name>
</gene>
<dbReference type="Proteomes" id="UP000318626">
    <property type="component" value="Chromosome"/>
</dbReference>
<feature type="transmembrane region" description="Helical" evidence="12">
    <location>
        <begin position="185"/>
        <end position="208"/>
    </location>
</feature>
<dbReference type="PROSITE" id="PS51003">
    <property type="entry name" value="CYTB_CTER"/>
    <property type="match status" value="1"/>
</dbReference>
<dbReference type="Gene3D" id="1.10.760.10">
    <property type="entry name" value="Cytochrome c-like domain"/>
    <property type="match status" value="1"/>
</dbReference>
<keyword evidence="9 12" id="KW-0472">Membrane</keyword>
<dbReference type="InterPro" id="IPR016174">
    <property type="entry name" value="Di-haem_cyt_TM"/>
</dbReference>
<evidence type="ECO:0000256" key="12">
    <source>
        <dbReference type="SAM" id="Phobius"/>
    </source>
</evidence>
<dbReference type="InterPro" id="IPR027387">
    <property type="entry name" value="Cytb/b6-like_sf"/>
</dbReference>
<evidence type="ECO:0000259" key="15">
    <source>
        <dbReference type="PROSITE" id="PS51007"/>
    </source>
</evidence>
<dbReference type="EMBL" id="CP036289">
    <property type="protein sequence ID" value="QDU75489.1"/>
    <property type="molecule type" value="Genomic_DNA"/>
</dbReference>
<dbReference type="PROSITE" id="PS51007">
    <property type="entry name" value="CYTC"/>
    <property type="match status" value="1"/>
</dbReference>
<feature type="transmembrane region" description="Helical" evidence="12">
    <location>
        <begin position="33"/>
        <end position="60"/>
    </location>
</feature>
<dbReference type="GO" id="GO:0046872">
    <property type="term" value="F:metal ion binding"/>
    <property type="evidence" value="ECO:0007669"/>
    <property type="project" value="UniProtKB-KW"/>
</dbReference>
<evidence type="ECO:0000256" key="6">
    <source>
        <dbReference type="ARBA" id="ARBA00022982"/>
    </source>
</evidence>
<dbReference type="Gene3D" id="1.20.810.10">
    <property type="entry name" value="Cytochrome Bc1 Complex, Chain C"/>
    <property type="match status" value="1"/>
</dbReference>
<evidence type="ECO:0000256" key="1">
    <source>
        <dbReference type="ARBA" id="ARBA00004141"/>
    </source>
</evidence>
<dbReference type="GO" id="GO:0016020">
    <property type="term" value="C:membrane"/>
    <property type="evidence" value="ECO:0007669"/>
    <property type="project" value="UniProtKB-SubCell"/>
</dbReference>
<dbReference type="Pfam" id="PF00032">
    <property type="entry name" value="Cytochrom_B_C"/>
    <property type="match status" value="1"/>
</dbReference>
<accession>A0A518C8D6</accession>
<dbReference type="InterPro" id="IPR005798">
    <property type="entry name" value="Cyt_b/b6_C"/>
</dbReference>
<dbReference type="Pfam" id="PF13442">
    <property type="entry name" value="Cytochrome_CBB3"/>
    <property type="match status" value="1"/>
</dbReference>
<evidence type="ECO:0000256" key="3">
    <source>
        <dbReference type="ARBA" id="ARBA00022617"/>
    </source>
</evidence>
<dbReference type="InterPro" id="IPR009056">
    <property type="entry name" value="Cyt_c-like_dom"/>
</dbReference>
<organism evidence="16 17">
    <name type="scientific">Bremerella volcania</name>
    <dbReference type="NCBI Taxonomy" id="2527984"/>
    <lineage>
        <taxon>Bacteria</taxon>
        <taxon>Pseudomonadati</taxon>
        <taxon>Planctomycetota</taxon>
        <taxon>Planctomycetia</taxon>
        <taxon>Pirellulales</taxon>
        <taxon>Pirellulaceae</taxon>
        <taxon>Bremerella</taxon>
    </lineage>
</organism>
<feature type="transmembrane region" description="Helical" evidence="12">
    <location>
        <begin position="88"/>
        <end position="107"/>
    </location>
</feature>